<keyword evidence="1" id="KW-0560">Oxidoreductase</keyword>
<dbReference type="Gene3D" id="3.40.50.720">
    <property type="entry name" value="NAD(P)-binding Rossmann-like Domain"/>
    <property type="match status" value="1"/>
</dbReference>
<dbReference type="InterPro" id="IPR036291">
    <property type="entry name" value="NAD(P)-bd_dom_sf"/>
</dbReference>
<dbReference type="SUPFAM" id="SSF50129">
    <property type="entry name" value="GroES-like"/>
    <property type="match status" value="1"/>
</dbReference>
<feature type="domain" description="Alcohol dehydrogenase-like C-terminal" evidence="2">
    <location>
        <begin position="213"/>
        <end position="342"/>
    </location>
</feature>
<dbReference type="AlphaFoldDB" id="A0A7V6A4P1"/>
<evidence type="ECO:0000313" key="4">
    <source>
        <dbReference type="EMBL" id="HHS30212.1"/>
    </source>
</evidence>
<evidence type="ECO:0000259" key="3">
    <source>
        <dbReference type="Pfam" id="PF08240"/>
    </source>
</evidence>
<feature type="domain" description="Alcohol dehydrogenase-like N-terminal" evidence="3">
    <location>
        <begin position="46"/>
        <end position="173"/>
    </location>
</feature>
<protein>
    <submittedName>
        <fullName evidence="4">Alcohol dehydrogenase</fullName>
    </submittedName>
</protein>
<dbReference type="Gene3D" id="3.90.180.10">
    <property type="entry name" value="Medium-chain alcohol dehydrogenases, catalytic domain"/>
    <property type="match status" value="1"/>
</dbReference>
<dbReference type="GO" id="GO:0016491">
    <property type="term" value="F:oxidoreductase activity"/>
    <property type="evidence" value="ECO:0007669"/>
    <property type="project" value="UniProtKB-KW"/>
</dbReference>
<sequence>MLALEYYYSIPRYLALKALSRLFPRRFFPRLAPLRLREVPFVRPCPDWVVLRPRLCGICGSDLNLLKGMESYLLEPYASFPSILGHEVVAEVVEAPAESDYHPGERVVVEPLLPCRARGLPPCRFCARGEDNLCEHFTQGKLSPGAILGFTRGAGGGLAEFMAAPPGNLYRLPPTLSDTDAVLTDSLASALQPVLDHFPPDSASVVIYGAGIIGQHLLRALRALGCGAHLMVVARYPFQERLAVAGGADRVLLSPTRRQLAEALGGRFLTTTLGGGNIEGGADFFFDCVGHRNSFQTGLLALRARGTYVLVGTAGAVTRVDLSSLWFRELKVTGSAMFAHGTCQGKRVRTYRLAVDLLARGDYPTAGLVTHVFPLKNYQKAFQAAFHKPRYQSVKVVVDPRSGPGNTPKNHGQ</sequence>
<reference evidence="4" key="1">
    <citation type="journal article" date="2020" name="mSystems">
        <title>Genome- and Community-Level Interaction Insights into Carbon Utilization and Element Cycling Functions of Hydrothermarchaeota in Hydrothermal Sediment.</title>
        <authorList>
            <person name="Zhou Z."/>
            <person name="Liu Y."/>
            <person name="Xu W."/>
            <person name="Pan J."/>
            <person name="Luo Z.H."/>
            <person name="Li M."/>
        </authorList>
    </citation>
    <scope>NUCLEOTIDE SEQUENCE [LARGE SCALE GENOMIC DNA]</scope>
    <source>
        <strain evidence="4">SpSt-767</strain>
    </source>
</reference>
<dbReference type="InterPro" id="IPR011032">
    <property type="entry name" value="GroES-like_sf"/>
</dbReference>
<gene>
    <name evidence="4" type="ORF">ENV52_10995</name>
</gene>
<comment type="caution">
    <text evidence="4">The sequence shown here is derived from an EMBL/GenBank/DDBJ whole genome shotgun (WGS) entry which is preliminary data.</text>
</comment>
<dbReference type="PANTHER" id="PTHR43401">
    <property type="entry name" value="L-THREONINE 3-DEHYDROGENASE"/>
    <property type="match status" value="1"/>
</dbReference>
<dbReference type="PANTHER" id="PTHR43401:SF2">
    <property type="entry name" value="L-THREONINE 3-DEHYDROGENASE"/>
    <property type="match status" value="1"/>
</dbReference>
<dbReference type="EMBL" id="DTGR01000173">
    <property type="protein sequence ID" value="HHS30212.1"/>
    <property type="molecule type" value="Genomic_DNA"/>
</dbReference>
<dbReference type="SUPFAM" id="SSF51735">
    <property type="entry name" value="NAD(P)-binding Rossmann-fold domains"/>
    <property type="match status" value="1"/>
</dbReference>
<dbReference type="InterPro" id="IPR013149">
    <property type="entry name" value="ADH-like_C"/>
</dbReference>
<organism evidence="4">
    <name type="scientific">Desulfobacca acetoxidans</name>
    <dbReference type="NCBI Taxonomy" id="60893"/>
    <lineage>
        <taxon>Bacteria</taxon>
        <taxon>Pseudomonadati</taxon>
        <taxon>Thermodesulfobacteriota</taxon>
        <taxon>Desulfobaccia</taxon>
        <taxon>Desulfobaccales</taxon>
        <taxon>Desulfobaccaceae</taxon>
        <taxon>Desulfobacca</taxon>
    </lineage>
</organism>
<name>A0A7V6A4P1_9BACT</name>
<accession>A0A7V6A4P1</accession>
<evidence type="ECO:0000256" key="1">
    <source>
        <dbReference type="ARBA" id="ARBA00023002"/>
    </source>
</evidence>
<dbReference type="Pfam" id="PF08240">
    <property type="entry name" value="ADH_N"/>
    <property type="match status" value="1"/>
</dbReference>
<evidence type="ECO:0000259" key="2">
    <source>
        <dbReference type="Pfam" id="PF00107"/>
    </source>
</evidence>
<dbReference type="InterPro" id="IPR050129">
    <property type="entry name" value="Zn_alcohol_dh"/>
</dbReference>
<proteinExistence type="predicted"/>
<dbReference type="Pfam" id="PF00107">
    <property type="entry name" value="ADH_zinc_N"/>
    <property type="match status" value="1"/>
</dbReference>
<dbReference type="InterPro" id="IPR013154">
    <property type="entry name" value="ADH-like_N"/>
</dbReference>